<evidence type="ECO:0000313" key="2">
    <source>
        <dbReference type="Proteomes" id="UP000593915"/>
    </source>
</evidence>
<dbReference type="EMBL" id="CP061839">
    <property type="protein sequence ID" value="QOW59843.1"/>
    <property type="molecule type" value="Genomic_DNA"/>
</dbReference>
<dbReference type="InterPro" id="IPR014825">
    <property type="entry name" value="DNA_alkylation"/>
</dbReference>
<proteinExistence type="predicted"/>
<gene>
    <name evidence="1" type="ORF">IFE08_08160</name>
</gene>
<dbReference type="CDD" id="cd06561">
    <property type="entry name" value="AlkD_like"/>
    <property type="match status" value="1"/>
</dbReference>
<accession>A0A7S6WMF4</accession>
<protein>
    <submittedName>
        <fullName evidence="1">DNA alkylation repair protein</fullName>
    </submittedName>
</protein>
<name>A0A7S6WMF4_9SPIR</name>
<sequence length="234" mass="28044">MHNKKSIIQTKLFSFEDKAYKDFNKKLIPNINENTMIGIRTPVLRKFAKEFFKAEPELTAVFMRELPHVYFEENNLHAFFIENIKEYKSAMEETEKFLPYIDNWATCDSFSPKIFKTEHAKVYKKILVWIKSKHCYTVRYAIGLLLSNYLDELFNGEMLELVSKVRSEEYYVNMMIAWYFSFALIKQYDKALPYIQNRRLAPFTHNKAIQKAIESYRIPKEIKDKLRTMKIKQP</sequence>
<dbReference type="Gene3D" id="1.25.10.90">
    <property type="match status" value="1"/>
</dbReference>
<dbReference type="InterPro" id="IPR016024">
    <property type="entry name" value="ARM-type_fold"/>
</dbReference>
<organism evidence="1 2">
    <name type="scientific">Treponema pedis</name>
    <dbReference type="NCBI Taxonomy" id="409322"/>
    <lineage>
        <taxon>Bacteria</taxon>
        <taxon>Pseudomonadati</taxon>
        <taxon>Spirochaetota</taxon>
        <taxon>Spirochaetia</taxon>
        <taxon>Spirochaetales</taxon>
        <taxon>Treponemataceae</taxon>
        <taxon>Treponema</taxon>
    </lineage>
</organism>
<dbReference type="SUPFAM" id="SSF48371">
    <property type="entry name" value="ARM repeat"/>
    <property type="match status" value="1"/>
</dbReference>
<dbReference type="RefSeq" id="WP_194075482.1">
    <property type="nucleotide sequence ID" value="NZ_CP045670.1"/>
</dbReference>
<reference evidence="1 2" key="1">
    <citation type="submission" date="2020-09" db="EMBL/GenBank/DDBJ databases">
        <title>Characterization of Treponema spp. from bovine digital dermatitis in Korea.</title>
        <authorList>
            <person name="Espiritu H.M."/>
            <person name="Cho Y.I."/>
            <person name="Mamuad L."/>
        </authorList>
    </citation>
    <scope>NUCLEOTIDE SEQUENCE [LARGE SCALE GENOMIC DNA]</scope>
    <source>
        <strain evidence="1 2">KS1</strain>
    </source>
</reference>
<dbReference type="PANTHER" id="PTHR34070">
    <property type="entry name" value="ARMADILLO-TYPE FOLD"/>
    <property type="match status" value="1"/>
</dbReference>
<dbReference type="Pfam" id="PF08713">
    <property type="entry name" value="DNA_alkylation"/>
    <property type="match status" value="1"/>
</dbReference>
<dbReference type="PANTHER" id="PTHR34070:SF1">
    <property type="entry name" value="DNA ALKYLATION REPAIR PROTEIN"/>
    <property type="match status" value="1"/>
</dbReference>
<evidence type="ECO:0000313" key="1">
    <source>
        <dbReference type="EMBL" id="QOW59843.1"/>
    </source>
</evidence>
<dbReference type="Proteomes" id="UP000593915">
    <property type="component" value="Chromosome"/>
</dbReference>
<dbReference type="AlphaFoldDB" id="A0A7S6WMF4"/>